<dbReference type="AlphaFoldDB" id="A0A850DXM9"/>
<organism evidence="3 4">
    <name type="scientific">Curtobacterium citreum</name>
    <dbReference type="NCBI Taxonomy" id="2036"/>
    <lineage>
        <taxon>Bacteria</taxon>
        <taxon>Bacillati</taxon>
        <taxon>Actinomycetota</taxon>
        <taxon>Actinomycetes</taxon>
        <taxon>Micrococcales</taxon>
        <taxon>Microbacteriaceae</taxon>
        <taxon>Curtobacterium</taxon>
    </lineage>
</organism>
<keyword evidence="1 3" id="KW-0808">Transferase</keyword>
<reference evidence="3 4" key="1">
    <citation type="submission" date="2020-05" db="EMBL/GenBank/DDBJ databases">
        <title>Genome Sequencing of Type Strains.</title>
        <authorList>
            <person name="Lemaire J.F."/>
            <person name="Inderbitzin P."/>
            <person name="Gregorio O.A."/>
            <person name="Collins S.B."/>
            <person name="Wespe N."/>
            <person name="Knight-Connoni V."/>
        </authorList>
    </citation>
    <scope>NUCLEOTIDE SEQUENCE [LARGE SCALE GENOMIC DNA]</scope>
    <source>
        <strain evidence="3 4">DSM 20512</strain>
    </source>
</reference>
<gene>
    <name evidence="3" type="ORF">HP467_15770</name>
</gene>
<dbReference type="PANTHER" id="PTHR46401:SF2">
    <property type="entry name" value="GLYCOSYLTRANSFERASE WBBK-RELATED"/>
    <property type="match status" value="1"/>
</dbReference>
<protein>
    <submittedName>
        <fullName evidence="3">Glycosyltransferase</fullName>
    </submittedName>
</protein>
<evidence type="ECO:0000313" key="4">
    <source>
        <dbReference type="Proteomes" id="UP000539146"/>
    </source>
</evidence>
<dbReference type="GO" id="GO:0016757">
    <property type="term" value="F:glycosyltransferase activity"/>
    <property type="evidence" value="ECO:0007669"/>
    <property type="project" value="InterPro"/>
</dbReference>
<dbReference type="RefSeq" id="WP_175326761.1">
    <property type="nucleotide sequence ID" value="NZ_BAAAWP010000001.1"/>
</dbReference>
<dbReference type="Proteomes" id="UP000539146">
    <property type="component" value="Unassembled WGS sequence"/>
</dbReference>
<dbReference type="Pfam" id="PF00534">
    <property type="entry name" value="Glycos_transf_1"/>
    <property type="match status" value="1"/>
</dbReference>
<dbReference type="GO" id="GO:0009103">
    <property type="term" value="P:lipopolysaccharide biosynthetic process"/>
    <property type="evidence" value="ECO:0007669"/>
    <property type="project" value="TreeGrafter"/>
</dbReference>
<name>A0A850DXM9_9MICO</name>
<sequence length="337" mass="36061">MKILFDGRVLEGGSSGVRDIAAGIVAGMRALQRRGEVDFTVATVGETPETDLRLPARFFMHMSLPIAALRGSFDRILVPRQTVPLLSAIRSVPVFHDIGFIERPDLYRETRAITATTKLSSRSRTALAVSQYTANRMNERGLKKNVIPMEVGAVHRVDWVPDRVSPYVLCIAAQEPHKNLPTLIEAWGALGAAGATLVLCGRSGTDSRAVQQAVSKLPNPSAVRIASGLNDEEYARLLSGASGYVQPSLYEGLCIPAMDMAAAGVPMVVANASNLGARFAGAPAGQCIDATDAQALTRALAMLLHDDDFRARSSAYNSSSVLMTDWVEVARRAVGAM</sequence>
<comment type="caution">
    <text evidence="3">The sequence shown here is derived from an EMBL/GenBank/DDBJ whole genome shotgun (WGS) entry which is preliminary data.</text>
</comment>
<dbReference type="PANTHER" id="PTHR46401">
    <property type="entry name" value="GLYCOSYLTRANSFERASE WBBK-RELATED"/>
    <property type="match status" value="1"/>
</dbReference>
<proteinExistence type="predicted"/>
<accession>A0A850DXM9</accession>
<dbReference type="EMBL" id="JABMCG010000125">
    <property type="protein sequence ID" value="NUU29549.1"/>
    <property type="molecule type" value="Genomic_DNA"/>
</dbReference>
<evidence type="ECO:0000256" key="1">
    <source>
        <dbReference type="ARBA" id="ARBA00022679"/>
    </source>
</evidence>
<evidence type="ECO:0000259" key="2">
    <source>
        <dbReference type="Pfam" id="PF00534"/>
    </source>
</evidence>
<feature type="domain" description="Glycosyl transferase family 1" evidence="2">
    <location>
        <begin position="165"/>
        <end position="316"/>
    </location>
</feature>
<evidence type="ECO:0000313" key="3">
    <source>
        <dbReference type="EMBL" id="NUU29549.1"/>
    </source>
</evidence>
<dbReference type="Gene3D" id="3.40.50.2000">
    <property type="entry name" value="Glycogen Phosphorylase B"/>
    <property type="match status" value="1"/>
</dbReference>
<dbReference type="InterPro" id="IPR001296">
    <property type="entry name" value="Glyco_trans_1"/>
</dbReference>
<dbReference type="SUPFAM" id="SSF53756">
    <property type="entry name" value="UDP-Glycosyltransferase/glycogen phosphorylase"/>
    <property type="match status" value="1"/>
</dbReference>